<dbReference type="Gene3D" id="3.40.50.300">
    <property type="entry name" value="P-loop containing nucleotide triphosphate hydrolases"/>
    <property type="match status" value="2"/>
</dbReference>
<dbReference type="SUPFAM" id="SSF46785">
    <property type="entry name" value="Winged helix' DNA-binding domain"/>
    <property type="match status" value="1"/>
</dbReference>
<evidence type="ECO:0000256" key="2">
    <source>
        <dbReference type="SAM" id="MobiDB-lite"/>
    </source>
</evidence>
<accession>A0ABX8QSE9</accession>
<dbReference type="PRINTS" id="PR00364">
    <property type="entry name" value="DISEASERSIST"/>
</dbReference>
<keyword evidence="1" id="KW-0238">DNA-binding</keyword>
<dbReference type="Proteomes" id="UP001049518">
    <property type="component" value="Chromosome"/>
</dbReference>
<gene>
    <name evidence="4" type="ORF">AGRA3207_002150</name>
</gene>
<feature type="compositionally biased region" description="Pro residues" evidence="2">
    <location>
        <begin position="1638"/>
        <end position="1650"/>
    </location>
</feature>
<dbReference type="InterPro" id="IPR011990">
    <property type="entry name" value="TPR-like_helical_dom_sf"/>
</dbReference>
<evidence type="ECO:0000313" key="5">
    <source>
        <dbReference type="Proteomes" id="UP001049518"/>
    </source>
</evidence>
<dbReference type="InterPro" id="IPR003593">
    <property type="entry name" value="AAA+_ATPase"/>
</dbReference>
<evidence type="ECO:0000259" key="3">
    <source>
        <dbReference type="SMART" id="SM00382"/>
    </source>
</evidence>
<dbReference type="InterPro" id="IPR019734">
    <property type="entry name" value="TPR_rpt"/>
</dbReference>
<dbReference type="InterPro" id="IPR027417">
    <property type="entry name" value="P-loop_NTPase"/>
</dbReference>
<dbReference type="EMBL" id="CP059572">
    <property type="protein sequence ID" value="QXJ21311.1"/>
    <property type="molecule type" value="Genomic_DNA"/>
</dbReference>
<sequence>MAASGGLAVVRRIQALRTILPFGAAEAGVPATAYLVPRELPPAPPVFVGRADEIRRLRDELPPARRSRTSIAIIHGPGGIGKSALAITFAHQVAGKFHDGQLYIRVWAQDGPPDLTERILEKFVRALKKPEDEMPSGEAALRKRYAELTSGRVLIVLDDVGPEFDLTPLLPSGPRSLLIATCPRRPRLAGSPATDISLMALRHDEALDLLRTTIGAHRVDNELDQSEALARQCQGQPLALRMAGTALASRPNWALQLVLAQSPHPAGDPLSLVRRGDDQEPRWFDAVYALLTRNEQAALGALYRLERPLFTPRMLGQALGTDERHAGRLAARLADAGLVERYNPSSAATSYRVEETVLRYAALLRGTPERHRMRWGRPGGRTVGLLPRPAHGRIRGLDELLWEHRGFTLAIYAMREAMGAAREDGDRAEEALACGALAELYAELGELLVAEDLAYRALNDAASITQARRCLSRIERHRNRPDAAVGHASEAVKMARALENRPEQVRALLADAMALCVRGAADDAINALQSCIEARRHCEVYQAECGHLTPAVLWTYARVLSLGRDHPAASKALDEAAEHIARSGRPSPYTAWIGHLRAVIAIERLEHEDAERHALQSLDAFTQLRHRFGMAHCHYELGRLYLRTDRARDAVRVLRQAVETFSNCGDLLIWTHARMELALAYEARARFGDSRRLLRAARRSYVQLGYAPGWQRVSQARHRTRLWFVRPGKLRLFLERRRRRRHGDGGAPRRRLLPRRPALRLSPWRWAVLAGLPPALALPLLLPDQWLRLTALGLGLSCLVLVPLRNRRPPAVPVARPQRIELPSFHGREEQLREFTDLHDARRRNPPPGTPLILAIHGPPGVGKTALAQQLALRIGPHYGKWQLFANMGTAGGPRPPRDVLYDLLRQLGRSKGELKGLDAQSLAGMFRAMTVHRDMLIVLDAARSLEQVLAVLPGESGCTVIITSRAGFMAGRAQHTVALGVPSEEEATRIFRWSADTDDPPPPHLVAEAVELCGRQTNALRVAADRSRRHGLEPTLAHLRDEGRRLEFLRYGGRDVAERFESEYADLEQEEREALLLLTIPESRTFVPWVLQPLLGIGSDQAGNLMTSISRVGLLDIEGQDVAGFARYHLSPLMRLFARRQIARGDISRERLALARTAFRRAYLAGSLRVLAKLGIPEIQPPWSDDAPDHWFPEIPGWDSMIAEHLRSWVRAEFGNLVRTVHEAHRLGEHAACRHIAARIGDCYASPVRHQTVREAFALAVESARAEGSVEGEIDVRIARAGYLTTVTDYPMAIGELRALEEMPLSGARRVEVGRRLGHALHEIGLHREADEAVRAVSPTDAHAEVGAEGLLLCAVHHEARAGRGTGHGAGRWVSGASVPDLGADEPPASRILAGMLEARRARRRRDVTAAERALEAARRLCREELADGAALDGERVELYLHCRTPGPRAHGRPPEAEDVTVLAGRAVRSFDRIGRPIGRVRARLAYARALLYAGQADECVRQLDDAQRILCEVPDVGARRQAAGLAQIRGEVLLRLGERRAALASLEGAGRWFAEHEPYSYAVTLSLLGETSRRLGDLSGALARYRAAERLFAQHGDEVAARAMRRCVFRTRLARRTAPPGRVHADARRPGDGAPAPAPATAPAPAPAPAGELPGLTVAVRREDGAAMATGEDLTLDVDVRWRDGAGADRVPGGLRLRTIVLAGDLPVSPASATATLTPDGIDRPLAFSFIPGRPGALAVSVKVYEARTGFLLHEVTGELDIRPGARASTPQ</sequence>
<dbReference type="SUPFAM" id="SSF52540">
    <property type="entry name" value="P-loop containing nucleoside triphosphate hydrolases"/>
    <property type="match status" value="2"/>
</dbReference>
<dbReference type="Gene3D" id="1.25.40.10">
    <property type="entry name" value="Tetratricopeptide repeat domain"/>
    <property type="match status" value="3"/>
</dbReference>
<dbReference type="SUPFAM" id="SSF48452">
    <property type="entry name" value="TPR-like"/>
    <property type="match status" value="3"/>
</dbReference>
<dbReference type="RefSeq" id="WP_231334456.1">
    <property type="nucleotide sequence ID" value="NZ_CP059572.1"/>
</dbReference>
<dbReference type="Pfam" id="PF00931">
    <property type="entry name" value="NB-ARC"/>
    <property type="match status" value="1"/>
</dbReference>
<protein>
    <submittedName>
        <fullName evidence="4">AAA family ATPase</fullName>
    </submittedName>
</protein>
<reference evidence="4" key="1">
    <citation type="submission" date="2020-07" db="EMBL/GenBank/DDBJ databases">
        <authorList>
            <person name="Tarantini F.S."/>
            <person name="Hong K.W."/>
            <person name="Chan K.G."/>
        </authorList>
    </citation>
    <scope>NUCLEOTIDE SEQUENCE</scope>
    <source>
        <strain evidence="4">32-07</strain>
    </source>
</reference>
<dbReference type="Pfam" id="PF13191">
    <property type="entry name" value="AAA_16"/>
    <property type="match status" value="1"/>
</dbReference>
<organism evidence="4 5">
    <name type="scientific">Actinomadura graeca</name>
    <dbReference type="NCBI Taxonomy" id="2750812"/>
    <lineage>
        <taxon>Bacteria</taxon>
        <taxon>Bacillati</taxon>
        <taxon>Actinomycetota</taxon>
        <taxon>Actinomycetes</taxon>
        <taxon>Streptosporangiales</taxon>
        <taxon>Thermomonosporaceae</taxon>
        <taxon>Actinomadura</taxon>
    </lineage>
</organism>
<keyword evidence="5" id="KW-1185">Reference proteome</keyword>
<feature type="domain" description="AAA+ ATPase" evidence="3">
    <location>
        <begin position="850"/>
        <end position="984"/>
    </location>
</feature>
<feature type="domain" description="AAA+ ATPase" evidence="3">
    <location>
        <begin position="68"/>
        <end position="213"/>
    </location>
</feature>
<feature type="region of interest" description="Disordered" evidence="2">
    <location>
        <begin position="1620"/>
        <end position="1654"/>
    </location>
</feature>
<dbReference type="PANTHER" id="PTHR47691:SF3">
    <property type="entry name" value="HTH-TYPE TRANSCRIPTIONAL REGULATOR RV0890C-RELATED"/>
    <property type="match status" value="1"/>
</dbReference>
<dbReference type="PANTHER" id="PTHR47691">
    <property type="entry name" value="REGULATOR-RELATED"/>
    <property type="match status" value="1"/>
</dbReference>
<dbReference type="InterPro" id="IPR041664">
    <property type="entry name" value="AAA_16"/>
</dbReference>
<dbReference type="InterPro" id="IPR002182">
    <property type="entry name" value="NB-ARC"/>
</dbReference>
<evidence type="ECO:0000313" key="4">
    <source>
        <dbReference type="EMBL" id="QXJ21311.1"/>
    </source>
</evidence>
<name>A0ABX8QSE9_9ACTN</name>
<dbReference type="InterPro" id="IPR036390">
    <property type="entry name" value="WH_DNA-bd_sf"/>
</dbReference>
<dbReference type="SMART" id="SM00028">
    <property type="entry name" value="TPR"/>
    <property type="match status" value="3"/>
</dbReference>
<dbReference type="SMART" id="SM00382">
    <property type="entry name" value="AAA"/>
    <property type="match status" value="2"/>
</dbReference>
<proteinExistence type="predicted"/>
<evidence type="ECO:0000256" key="1">
    <source>
        <dbReference type="ARBA" id="ARBA00023125"/>
    </source>
</evidence>